<keyword evidence="8" id="KW-1185">Reference proteome</keyword>
<evidence type="ECO:0000256" key="6">
    <source>
        <dbReference type="PIRNR" id="PIRNR015952"/>
    </source>
</evidence>
<dbReference type="Pfam" id="PF03998">
    <property type="entry name" value="Utp11"/>
    <property type="match status" value="1"/>
</dbReference>
<evidence type="ECO:0000256" key="1">
    <source>
        <dbReference type="ARBA" id="ARBA00004099"/>
    </source>
</evidence>
<accession>A0A9W4SN91</accession>
<sequence>MSSLRNALQRRNHKERAQPRFRQKYGLLEKRKDYVLRARDYHSKQDRLKAMREKAYFRNPDEFYFKMINSKTKDGVHVLEHDSALSGEAIKLMKSQDLSYVKTQRDLGNKKIEKIQSELHFIEPESIEDKIELEEKIKEKVKSQPQHIIFVDTPKEAKTFDPAKHFNTLPELVNRKFNRPRIETLQNEIIMFPEDETELIRLHKQKLIKYKELSARMQRQEELRKKESWCR</sequence>
<evidence type="ECO:0000313" key="7">
    <source>
        <dbReference type="EMBL" id="CAI2174455.1"/>
    </source>
</evidence>
<dbReference type="PANTHER" id="PTHR12838:SF0">
    <property type="entry name" value="U3 SMALL NUCLEOLAR RNA-ASSOCIATED PROTEIN 11-RELATED"/>
    <property type="match status" value="1"/>
</dbReference>
<dbReference type="InterPro" id="IPR007144">
    <property type="entry name" value="SSU_processome_Utp11"/>
</dbReference>
<organism evidence="7 8">
    <name type="scientific">Funneliformis geosporum</name>
    <dbReference type="NCBI Taxonomy" id="1117311"/>
    <lineage>
        <taxon>Eukaryota</taxon>
        <taxon>Fungi</taxon>
        <taxon>Fungi incertae sedis</taxon>
        <taxon>Mucoromycota</taxon>
        <taxon>Glomeromycotina</taxon>
        <taxon>Glomeromycetes</taxon>
        <taxon>Glomerales</taxon>
        <taxon>Glomeraceae</taxon>
        <taxon>Funneliformis</taxon>
    </lineage>
</organism>
<dbReference type="EMBL" id="CAMKVN010001213">
    <property type="protein sequence ID" value="CAI2174455.1"/>
    <property type="molecule type" value="Genomic_DNA"/>
</dbReference>
<dbReference type="Proteomes" id="UP001153678">
    <property type="component" value="Unassembled WGS sequence"/>
</dbReference>
<protein>
    <recommendedName>
        <fullName evidence="6">U3 small nucleolar RNA-associated protein 11</fullName>
        <shortName evidence="6">U3 snoRNA-associated protein 11</shortName>
    </recommendedName>
</protein>
<name>A0A9W4SN91_9GLOM</name>
<comment type="caution">
    <text evidence="7">The sequence shown here is derived from an EMBL/GenBank/DDBJ whole genome shotgun (WGS) entry which is preliminary data.</text>
</comment>
<dbReference type="GO" id="GO:0006364">
    <property type="term" value="P:rRNA processing"/>
    <property type="evidence" value="ECO:0007669"/>
    <property type="project" value="UniProtKB-UniRule"/>
</dbReference>
<evidence type="ECO:0000256" key="3">
    <source>
        <dbReference type="ARBA" id="ARBA00008105"/>
    </source>
</evidence>
<reference evidence="7" key="1">
    <citation type="submission" date="2022-08" db="EMBL/GenBank/DDBJ databases">
        <authorList>
            <person name="Kallberg Y."/>
            <person name="Tangrot J."/>
            <person name="Rosling A."/>
        </authorList>
    </citation>
    <scope>NUCLEOTIDE SEQUENCE</scope>
    <source>
        <strain evidence="7">Wild A</strain>
    </source>
</reference>
<comment type="function">
    <text evidence="1 6">Involved in nucleolar processing of pre-18S ribosomal RNA.</text>
</comment>
<evidence type="ECO:0000256" key="4">
    <source>
        <dbReference type="ARBA" id="ARBA00022552"/>
    </source>
</evidence>
<evidence type="ECO:0000313" key="8">
    <source>
        <dbReference type="Proteomes" id="UP001153678"/>
    </source>
</evidence>
<proteinExistence type="inferred from homology"/>
<dbReference type="OrthoDB" id="29058at2759"/>
<comment type="similarity">
    <text evidence="3 6">Belongs to the UTP11 family.</text>
</comment>
<comment type="subunit">
    <text evidence="6">Component of the ribosomal small subunit (SSU) processome.</text>
</comment>
<dbReference type="GO" id="GO:0032040">
    <property type="term" value="C:small-subunit processome"/>
    <property type="evidence" value="ECO:0007669"/>
    <property type="project" value="UniProtKB-UniRule"/>
</dbReference>
<evidence type="ECO:0000256" key="2">
    <source>
        <dbReference type="ARBA" id="ARBA00004604"/>
    </source>
</evidence>
<keyword evidence="5 6" id="KW-0539">Nucleus</keyword>
<keyword evidence="4 6" id="KW-0698">rRNA processing</keyword>
<gene>
    <name evidence="7" type="ORF">FWILDA_LOCUS6602</name>
</gene>
<dbReference type="AlphaFoldDB" id="A0A9W4SN91"/>
<dbReference type="PANTHER" id="PTHR12838">
    <property type="entry name" value="U3 SMALL NUCLEOLAR RNA-ASSOCIATED PROTEIN 11"/>
    <property type="match status" value="1"/>
</dbReference>
<evidence type="ECO:0000256" key="5">
    <source>
        <dbReference type="ARBA" id="ARBA00023242"/>
    </source>
</evidence>
<comment type="subcellular location">
    <subcellularLocation>
        <location evidence="2 6">Nucleus</location>
        <location evidence="2 6">Nucleolus</location>
    </subcellularLocation>
</comment>
<dbReference type="PIRSF" id="PIRSF015952">
    <property type="entry name" value="U3snoRNP11"/>
    <property type="match status" value="1"/>
</dbReference>